<dbReference type="Pfam" id="PF13403">
    <property type="entry name" value="Hint_2"/>
    <property type="match status" value="1"/>
</dbReference>
<keyword evidence="3" id="KW-1185">Reference proteome</keyword>
<sequence>MVQISFQTLLANGSQTITDADGDEVTVTATFNGGFIPSSSGSHILSDWSWRTRGIDLDPDSFTLSFSKPVKDFTFEINDLNSGSFWQDSYEIEANLDGAPVVTDVALGTSGTSATYTSSAGNSPETESVTVQGPFNEITVTSGAAGGYHGYLFFDTADIGNVVCLTAGTLIETKNGPVEIEHLSSGDLVVTKDNGLLPIRWIGKKKLSKPQLEKNEKLRPVRIQAGALGNDQPQRDLLVSRQHRMLVDSKVSERMFGRPEVLVPAIKLTALPGVFVDDTVEEIEYFHILFDTHEIIYAEGTPTESLFTGEEALRSLPPESREEILAIFPEISEIDYTPRLSRFVPEGKLQKQLVARHLKNNTPVLRSCRA</sequence>
<feature type="domain" description="Hedgehog/Intein (Hint)" evidence="1">
    <location>
        <begin position="163"/>
        <end position="309"/>
    </location>
</feature>
<name>A0A545SNK6_9RHOB</name>
<dbReference type="InterPro" id="IPR036844">
    <property type="entry name" value="Hint_dom_sf"/>
</dbReference>
<dbReference type="RefSeq" id="WP_142854201.1">
    <property type="nucleotide sequence ID" value="NZ_FXWW01000005.1"/>
</dbReference>
<protein>
    <submittedName>
        <fullName evidence="2">Hint domain-containing protein</fullName>
    </submittedName>
</protein>
<reference evidence="2 3" key="1">
    <citation type="submission" date="2019-06" db="EMBL/GenBank/DDBJ databases">
        <title>A novel species of marine bacteria.</title>
        <authorList>
            <person name="Wang Y."/>
        </authorList>
    </citation>
    <scope>NUCLEOTIDE SEQUENCE [LARGE SCALE GENOMIC DNA]</scope>
    <source>
        <strain evidence="2 3">MA1-10</strain>
    </source>
</reference>
<dbReference type="Proteomes" id="UP000315816">
    <property type="component" value="Unassembled WGS sequence"/>
</dbReference>
<dbReference type="Gene3D" id="2.170.16.10">
    <property type="entry name" value="Hedgehog/Intein (Hint) domain"/>
    <property type="match status" value="1"/>
</dbReference>
<dbReference type="AlphaFoldDB" id="A0A545SNK6"/>
<dbReference type="OrthoDB" id="6305173at2"/>
<organism evidence="2 3">
    <name type="scientific">Aliiroseovarius halocynthiae</name>
    <dbReference type="NCBI Taxonomy" id="985055"/>
    <lineage>
        <taxon>Bacteria</taxon>
        <taxon>Pseudomonadati</taxon>
        <taxon>Pseudomonadota</taxon>
        <taxon>Alphaproteobacteria</taxon>
        <taxon>Rhodobacterales</taxon>
        <taxon>Paracoccaceae</taxon>
        <taxon>Aliiroseovarius</taxon>
    </lineage>
</organism>
<evidence type="ECO:0000313" key="2">
    <source>
        <dbReference type="EMBL" id="TQV66537.1"/>
    </source>
</evidence>
<evidence type="ECO:0000313" key="3">
    <source>
        <dbReference type="Proteomes" id="UP000315816"/>
    </source>
</evidence>
<comment type="caution">
    <text evidence="2">The sequence shown here is derived from an EMBL/GenBank/DDBJ whole genome shotgun (WGS) entry which is preliminary data.</text>
</comment>
<gene>
    <name evidence="2" type="ORF">FIL88_12465</name>
</gene>
<proteinExistence type="predicted"/>
<dbReference type="InterPro" id="IPR028992">
    <property type="entry name" value="Hedgehog/Intein_dom"/>
</dbReference>
<evidence type="ECO:0000259" key="1">
    <source>
        <dbReference type="Pfam" id="PF13403"/>
    </source>
</evidence>
<dbReference type="EMBL" id="VICH01000009">
    <property type="protein sequence ID" value="TQV66537.1"/>
    <property type="molecule type" value="Genomic_DNA"/>
</dbReference>
<accession>A0A545SNK6</accession>
<dbReference type="SUPFAM" id="SSF51294">
    <property type="entry name" value="Hedgehog/intein (Hint) domain"/>
    <property type="match status" value="1"/>
</dbReference>